<evidence type="ECO:0000256" key="1">
    <source>
        <dbReference type="ARBA" id="ARBA00005437"/>
    </source>
</evidence>
<dbReference type="InterPro" id="IPR025659">
    <property type="entry name" value="Tubby-like_C"/>
</dbReference>
<dbReference type="AlphaFoldDB" id="V5G6R0"/>
<keyword evidence="3" id="KW-1185">Reference proteome</keyword>
<dbReference type="Gene3D" id="2.40.160.200">
    <property type="entry name" value="LURP1-related"/>
    <property type="match status" value="1"/>
</dbReference>
<sequence length="242" mass="26803">MLPELTPPKKPIALRPEHVVDRQTVFRVQQHGKALSAGKFTVFSLDDKAAAVALGHNAGAESAGKAFSSSSAAASSGHKTNQAEQRQTMFTVDGKYMSMTRKVHDASGLPLFVLRRYSTSRKWTVELPRAESKKSSQPIAKLKSRYGSLKDDRNLSFKNAFPAEGAENEQVVLHIEGQDIWKQRTNIRYGNRVVMTAKRTDKMSTYLPGIKIEWDVIVTAGMDVSLASIIVVLLGQTMYESY</sequence>
<dbReference type="InterPro" id="IPR038595">
    <property type="entry name" value="LOR_sf"/>
</dbReference>
<reference evidence="3" key="1">
    <citation type="journal article" date="2014" name="Genome Announc.">
        <title>Draft genome sequence of the formaldehyde-resistant fungus Byssochlamys spectabilis No. 5 (anamorph Paecilomyces variotii No. 5) (NBRC109023).</title>
        <authorList>
            <person name="Oka T."/>
            <person name="Ekino K."/>
            <person name="Fukuda K."/>
            <person name="Nomura Y."/>
        </authorList>
    </citation>
    <scope>NUCLEOTIDE SEQUENCE [LARGE SCALE GENOMIC DNA]</scope>
    <source>
        <strain evidence="3">No. 5 / NBRC 109023</strain>
    </source>
</reference>
<accession>V5G6R0</accession>
<gene>
    <name evidence="2" type="ORF">PVAR5_6371</name>
</gene>
<comment type="similarity">
    <text evidence="1">Belongs to the LOR family.</text>
</comment>
<organism evidence="2 3">
    <name type="scientific">Byssochlamys spectabilis (strain No. 5 / NBRC 109023)</name>
    <name type="common">Paecilomyces variotii</name>
    <dbReference type="NCBI Taxonomy" id="1356009"/>
    <lineage>
        <taxon>Eukaryota</taxon>
        <taxon>Fungi</taxon>
        <taxon>Dikarya</taxon>
        <taxon>Ascomycota</taxon>
        <taxon>Pezizomycotina</taxon>
        <taxon>Eurotiomycetes</taxon>
        <taxon>Eurotiomycetidae</taxon>
        <taxon>Eurotiales</taxon>
        <taxon>Thermoascaceae</taxon>
        <taxon>Paecilomyces</taxon>
    </lineage>
</organism>
<dbReference type="InterPro" id="IPR007612">
    <property type="entry name" value="LOR"/>
</dbReference>
<evidence type="ECO:0000313" key="3">
    <source>
        <dbReference type="Proteomes" id="UP000018001"/>
    </source>
</evidence>
<dbReference type="InParanoid" id="V5G6R0"/>
<dbReference type="eggNOG" id="ENOG502TDAZ">
    <property type="taxonomic scope" value="Eukaryota"/>
</dbReference>
<evidence type="ECO:0008006" key="4">
    <source>
        <dbReference type="Google" id="ProtNLM"/>
    </source>
</evidence>
<comment type="caution">
    <text evidence="2">The sequence shown here is derived from an EMBL/GenBank/DDBJ whole genome shotgun (WGS) entry which is preliminary data.</text>
</comment>
<dbReference type="SUPFAM" id="SSF54518">
    <property type="entry name" value="Tubby C-terminal domain-like"/>
    <property type="match status" value="1"/>
</dbReference>
<evidence type="ECO:0000313" key="2">
    <source>
        <dbReference type="EMBL" id="GAD97691.1"/>
    </source>
</evidence>
<dbReference type="HOGENOM" id="CLU_074615_0_0_1"/>
<dbReference type="EMBL" id="BAUL01000210">
    <property type="protein sequence ID" value="GAD97691.1"/>
    <property type="molecule type" value="Genomic_DNA"/>
</dbReference>
<dbReference type="Proteomes" id="UP000018001">
    <property type="component" value="Unassembled WGS sequence"/>
</dbReference>
<name>V5G6R0_BYSSN</name>
<dbReference type="Pfam" id="PF04525">
    <property type="entry name" value="LOR"/>
    <property type="match status" value="1"/>
</dbReference>
<protein>
    <recommendedName>
        <fullName evidence="4">Tubby C-terminal-like domain-containing protein</fullName>
    </recommendedName>
</protein>
<dbReference type="OrthoDB" id="97518at2759"/>
<proteinExistence type="inferred from homology"/>